<reference evidence="3 4" key="1">
    <citation type="submission" date="2019-02" db="EMBL/GenBank/DDBJ databases">
        <authorList>
            <person name="Goldberg S.R."/>
            <person name="Haltli B.A."/>
            <person name="Correa H."/>
            <person name="Russell K.G."/>
        </authorList>
    </citation>
    <scope>NUCLEOTIDE SEQUENCE [LARGE SCALE GENOMIC DNA]</scope>
    <source>
        <strain evidence="3 4">JCM 16186</strain>
    </source>
</reference>
<keyword evidence="3" id="KW-0238">DNA-binding</keyword>
<evidence type="ECO:0000313" key="4">
    <source>
        <dbReference type="Proteomes" id="UP000798808"/>
    </source>
</evidence>
<comment type="caution">
    <text evidence="3">The sequence shown here is derived from an EMBL/GenBank/DDBJ whole genome shotgun (WGS) entry which is preliminary data.</text>
</comment>
<dbReference type="GO" id="GO:0003677">
    <property type="term" value="F:DNA binding"/>
    <property type="evidence" value="ECO:0007669"/>
    <property type="project" value="UniProtKB-KW"/>
</dbReference>
<keyword evidence="4" id="KW-1185">Reference proteome</keyword>
<evidence type="ECO:0000259" key="2">
    <source>
        <dbReference type="Pfam" id="PF03807"/>
    </source>
</evidence>
<dbReference type="PANTHER" id="PTHR14239">
    <property type="entry name" value="DUDULIN-RELATED"/>
    <property type="match status" value="1"/>
</dbReference>
<dbReference type="Proteomes" id="UP000798808">
    <property type="component" value="Unassembled WGS sequence"/>
</dbReference>
<dbReference type="EMBL" id="SMLW01000668">
    <property type="protein sequence ID" value="MTI28609.1"/>
    <property type="molecule type" value="Genomic_DNA"/>
</dbReference>
<dbReference type="PANTHER" id="PTHR14239:SF0">
    <property type="entry name" value="F420-DEPENDENT NADP REDUCTASE"/>
    <property type="match status" value="1"/>
</dbReference>
<keyword evidence="1" id="KW-0560">Oxidoreductase</keyword>
<evidence type="ECO:0000256" key="1">
    <source>
        <dbReference type="ARBA" id="ARBA00023002"/>
    </source>
</evidence>
<proteinExistence type="predicted"/>
<evidence type="ECO:0000313" key="3">
    <source>
        <dbReference type="EMBL" id="MTI28609.1"/>
    </source>
</evidence>
<dbReference type="Gene3D" id="3.40.50.720">
    <property type="entry name" value="NAD(P)-binding Rossmann-like Domain"/>
    <property type="match status" value="1"/>
</dbReference>
<dbReference type="SUPFAM" id="SSF51735">
    <property type="entry name" value="NAD(P)-binding Rossmann-fold domains"/>
    <property type="match status" value="1"/>
</dbReference>
<dbReference type="Pfam" id="PF03807">
    <property type="entry name" value="F420_oxidored"/>
    <property type="match status" value="1"/>
</dbReference>
<feature type="domain" description="Pyrroline-5-carboxylate reductase catalytic N-terminal" evidence="2">
    <location>
        <begin position="5"/>
        <end position="96"/>
    </location>
</feature>
<dbReference type="InterPro" id="IPR028939">
    <property type="entry name" value="P5C_Rdtase_cat_N"/>
</dbReference>
<name>A0ABW9RZ59_9BACT</name>
<dbReference type="RefSeq" id="WP_155176288.1">
    <property type="nucleotide sequence ID" value="NZ_BAAAFL010000029.1"/>
</dbReference>
<organism evidence="3 4">
    <name type="scientific">Fulvivirga kasyanovii</name>
    <dbReference type="NCBI Taxonomy" id="396812"/>
    <lineage>
        <taxon>Bacteria</taxon>
        <taxon>Pseudomonadati</taxon>
        <taxon>Bacteroidota</taxon>
        <taxon>Cytophagia</taxon>
        <taxon>Cytophagales</taxon>
        <taxon>Fulvivirgaceae</taxon>
        <taxon>Fulvivirga</taxon>
    </lineage>
</organism>
<protein>
    <submittedName>
        <fullName evidence="3">DNA-binding protein</fullName>
    </submittedName>
</protein>
<gene>
    <name evidence="3" type="ORF">E1163_26865</name>
</gene>
<dbReference type="InterPro" id="IPR036291">
    <property type="entry name" value="NAD(P)-bd_dom_sf"/>
</dbReference>
<dbReference type="InterPro" id="IPR051267">
    <property type="entry name" value="STEAP_metalloreductase"/>
</dbReference>
<accession>A0ABW9RZ59</accession>
<sequence>MKKNIGILGSGTVGQALADGFIKYGYKVTIGTGHPEKLSEWKKKAGDKGEVGSFNEAAAAGEIIVLAVKGRVAKNVLEQCGQHNLKGKIIIDATNPIADEPPVNGVLKFFTSLNSSLMEQLQSSFRESHFVKAFNSVGAHLMVNPDFGGEKPTMFICGNDKEAKAEVKSILDEFGWETEDMGKDEAARAIEPLCILWCIPGFSNNQWSHAFRLLKK</sequence>